<dbReference type="InterPro" id="IPR012910">
    <property type="entry name" value="Plug_dom"/>
</dbReference>
<feature type="domain" description="TonB-dependent receptor-like beta-barrel" evidence="8">
    <location>
        <begin position="417"/>
        <end position="880"/>
    </location>
</feature>
<feature type="signal peptide" evidence="7">
    <location>
        <begin position="1"/>
        <end position="41"/>
    </location>
</feature>
<dbReference type="PANTHER" id="PTHR40980:SF3">
    <property type="entry name" value="TONB-DEPENDENT RECEPTOR-LIKE BETA-BARREL DOMAIN-CONTAINING PROTEIN"/>
    <property type="match status" value="1"/>
</dbReference>
<keyword evidence="5" id="KW-0798">TonB box</keyword>
<dbReference type="Pfam" id="PF00593">
    <property type="entry name" value="TonB_dep_Rec_b-barrel"/>
    <property type="match status" value="1"/>
</dbReference>
<sequence>MSVHHRHMPAGRTVGQRSIRDFRRSVMALSVATLLSAQAYAQDATTTAAPVQEAITQQLDTVQVTGTRSSVTKAQLVKQNAEQIVDSIVAEDIGKLPDNNVAEALQRISGIQISRNYGEGSSIAIRGLTQVRTELNGRDIFTANDGRGLSFEDVSAELLGGVNVYKNPSADMIEGGLGGTVDLRTRLPFDYAGRKIAGSVQYDHYDLADDGKPAFSGMYSDRWQTGIGEIGLLVNYSQQTSPFRQDTISIEPWYTQTDLPGYEGQGVSVPHGAGINTTVGERKRKTGAFAMQWRPNDAVEVYTQVLRSDYNFHWQDYSFFALTRQTAIQGLPGIQVNNRNEFVNGSFQNVPTESNTSLTERHSVTTDYSLGAKWRVNEKLNVSTDFQYVEATTTGTRYILATGQDTSPQFNVDFRGDLPRLSVTDASGAEGYLTDVNNYDGWRYHVDNKDDNKGTEFAWRADMELAFDSDFARSFKAGLRYTDRDAETKGNIYRFMCINNCDGAPFSQYPTVGVVTNPITDFFRGQSHTFGPTLTAAYSAVANYAQTLATFGASPLEFAPNNINTQTEQTYAAYGVLRFGVGSDAIPFDGNIGVRVVRTEVGSQGVRTGTAGEGGGLIPVAAQQTYTDVLPSLNLRWMLSNQLQWRFAASRGISRPPFDRLNPNLSLSIDPSSSGASTRTGTAGNPELEPVKADQFDTALEWYFGQGSMMYGTVFYKKVEGFIANAVFNELYLDENGQPVPWQITRPVNGDTGQIRGAELGYTQFFDFLPGWLSGFGLQTNYTYVDSEAPSPTAIDTNGQALTVPLEGLSKNSYNAILSYETSRFQGRVAYNWRSDWLVTTAGNGTDNLPVYNKGFGQLDASLRFNINAVWSISLDGVNLLDTRRESYLGTASRYRDFVINDRRYGLTLRASL</sequence>
<proteinExistence type="inferred from homology"/>
<dbReference type="PROSITE" id="PS00430">
    <property type="entry name" value="TONB_DEPENDENT_REC_1"/>
    <property type="match status" value="1"/>
</dbReference>
<keyword evidence="2 7" id="KW-0732">Signal</keyword>
<keyword evidence="3 5" id="KW-0472">Membrane</keyword>
<feature type="compositionally biased region" description="Low complexity" evidence="6">
    <location>
        <begin position="672"/>
        <end position="684"/>
    </location>
</feature>
<evidence type="ECO:0000256" key="2">
    <source>
        <dbReference type="ARBA" id="ARBA00022729"/>
    </source>
</evidence>
<feature type="domain" description="TonB-dependent receptor plug" evidence="9">
    <location>
        <begin position="78"/>
        <end position="180"/>
    </location>
</feature>
<comment type="similarity">
    <text evidence="5">Belongs to the TonB-dependent receptor family.</text>
</comment>
<evidence type="ECO:0000256" key="4">
    <source>
        <dbReference type="ARBA" id="ARBA00023237"/>
    </source>
</evidence>
<dbReference type="NCBIfam" id="TIGR01782">
    <property type="entry name" value="TonB-Xanth-Caul"/>
    <property type="match status" value="1"/>
</dbReference>
<evidence type="ECO:0000256" key="3">
    <source>
        <dbReference type="ARBA" id="ARBA00023136"/>
    </source>
</evidence>
<dbReference type="InterPro" id="IPR000531">
    <property type="entry name" value="Beta-barrel_TonB"/>
</dbReference>
<dbReference type="InterPro" id="IPR037066">
    <property type="entry name" value="Plug_dom_sf"/>
</dbReference>
<dbReference type="STRING" id="48664.BER92_10895"/>
<feature type="chain" id="PRO_5011002198" evidence="7">
    <location>
        <begin position="42"/>
        <end position="913"/>
    </location>
</feature>
<name>A0A1Y6HQ40_9XANT</name>
<dbReference type="OrthoDB" id="8727862at2"/>
<dbReference type="SUPFAM" id="SSF56935">
    <property type="entry name" value="Porins"/>
    <property type="match status" value="1"/>
</dbReference>
<comment type="subcellular location">
    <subcellularLocation>
        <location evidence="1 5">Cell outer membrane</location>
    </subcellularLocation>
</comment>
<dbReference type="RefSeq" id="WP_040762996.1">
    <property type="nucleotide sequence ID" value="NZ_CP016830.1"/>
</dbReference>
<dbReference type="Gene3D" id="2.170.130.10">
    <property type="entry name" value="TonB-dependent receptor, plug domain"/>
    <property type="match status" value="1"/>
</dbReference>
<dbReference type="Pfam" id="PF07715">
    <property type="entry name" value="Plug"/>
    <property type="match status" value="1"/>
</dbReference>
<feature type="region of interest" description="Disordered" evidence="6">
    <location>
        <begin position="664"/>
        <end position="689"/>
    </location>
</feature>
<keyword evidence="10" id="KW-0675">Receptor</keyword>
<dbReference type="EMBL" id="LT853885">
    <property type="protein sequence ID" value="SMR03563.1"/>
    <property type="molecule type" value="Genomic_DNA"/>
</dbReference>
<dbReference type="KEGG" id="xfr:BER92_10895"/>
<dbReference type="Gene3D" id="2.40.170.20">
    <property type="entry name" value="TonB-dependent receptor, beta-barrel domain"/>
    <property type="match status" value="1"/>
</dbReference>
<evidence type="ECO:0000256" key="7">
    <source>
        <dbReference type="SAM" id="SignalP"/>
    </source>
</evidence>
<dbReference type="CDD" id="cd01347">
    <property type="entry name" value="ligand_gated_channel"/>
    <property type="match status" value="1"/>
</dbReference>
<evidence type="ECO:0000259" key="9">
    <source>
        <dbReference type="Pfam" id="PF07715"/>
    </source>
</evidence>
<dbReference type="eggNOG" id="COG1629">
    <property type="taxonomic scope" value="Bacteria"/>
</dbReference>
<evidence type="ECO:0000256" key="5">
    <source>
        <dbReference type="RuleBase" id="RU003357"/>
    </source>
</evidence>
<dbReference type="InterPro" id="IPR036942">
    <property type="entry name" value="Beta-barrel_TonB_sf"/>
</dbReference>
<dbReference type="GO" id="GO:0009279">
    <property type="term" value="C:cell outer membrane"/>
    <property type="evidence" value="ECO:0007669"/>
    <property type="project" value="UniProtKB-SubCell"/>
</dbReference>
<evidence type="ECO:0000256" key="6">
    <source>
        <dbReference type="SAM" id="MobiDB-lite"/>
    </source>
</evidence>
<accession>A0A1Y6HQ40</accession>
<reference evidence="10 11" key="1">
    <citation type="submission" date="2017-05" db="EMBL/GenBank/DDBJ databases">
        <authorList>
            <person name="Song R."/>
            <person name="Chenine A.L."/>
            <person name="Ruprecht R.M."/>
        </authorList>
    </citation>
    <scope>NUCLEOTIDE SEQUENCE [LARGE SCALE GENOMIC DNA]</scope>
    <source>
        <strain evidence="10">PD5205</strain>
    </source>
</reference>
<protein>
    <submittedName>
        <fullName evidence="10">TonB-dependent outer membrane receptor</fullName>
    </submittedName>
</protein>
<evidence type="ECO:0000313" key="10">
    <source>
        <dbReference type="EMBL" id="SMR03563.1"/>
    </source>
</evidence>
<dbReference type="InterPro" id="IPR010104">
    <property type="entry name" value="TonB_rcpt_bac"/>
</dbReference>
<dbReference type="PANTHER" id="PTHR40980">
    <property type="entry name" value="PLUG DOMAIN-CONTAINING PROTEIN"/>
    <property type="match status" value="1"/>
</dbReference>
<evidence type="ECO:0000256" key="1">
    <source>
        <dbReference type="ARBA" id="ARBA00004442"/>
    </source>
</evidence>
<dbReference type="AlphaFoldDB" id="A0A1Y6HQ40"/>
<dbReference type="Proteomes" id="UP000195953">
    <property type="component" value="Chromosome 1"/>
</dbReference>
<dbReference type="InterPro" id="IPR010916">
    <property type="entry name" value="TonB_box_CS"/>
</dbReference>
<dbReference type="eggNOG" id="COG4771">
    <property type="taxonomic scope" value="Bacteria"/>
</dbReference>
<keyword evidence="4" id="KW-0998">Cell outer membrane</keyword>
<organism evidence="10 11">
    <name type="scientific">Xanthomonas fragariae</name>
    <dbReference type="NCBI Taxonomy" id="48664"/>
    <lineage>
        <taxon>Bacteria</taxon>
        <taxon>Pseudomonadati</taxon>
        <taxon>Pseudomonadota</taxon>
        <taxon>Gammaproteobacteria</taxon>
        <taxon>Lysobacterales</taxon>
        <taxon>Lysobacteraceae</taxon>
        <taxon>Xanthomonas</taxon>
    </lineage>
</organism>
<gene>
    <name evidence="10" type="ORF">PD5205_02263</name>
</gene>
<evidence type="ECO:0000313" key="11">
    <source>
        <dbReference type="Proteomes" id="UP000195953"/>
    </source>
</evidence>
<evidence type="ECO:0000259" key="8">
    <source>
        <dbReference type="Pfam" id="PF00593"/>
    </source>
</evidence>